<evidence type="ECO:0000256" key="5">
    <source>
        <dbReference type="ARBA" id="ARBA00022679"/>
    </source>
</evidence>
<dbReference type="PANTHER" id="PTHR42933">
    <property type="entry name" value="SLR6095 PROTEIN"/>
    <property type="match status" value="1"/>
</dbReference>
<evidence type="ECO:0000313" key="12">
    <source>
        <dbReference type="EMBL" id="WGK69356.1"/>
    </source>
</evidence>
<protein>
    <recommendedName>
        <fullName evidence="3">site-specific DNA-methyltransferase (adenine-specific)</fullName>
        <ecNumber evidence="3">2.1.1.72</ecNumber>
    </recommendedName>
</protein>
<evidence type="ECO:0000256" key="7">
    <source>
        <dbReference type="ARBA" id="ARBA00022747"/>
    </source>
</evidence>
<comment type="similarity">
    <text evidence="2">Belongs to the type-I restriction system S methylase family.</text>
</comment>
<dbReference type="PRINTS" id="PR00507">
    <property type="entry name" value="N12N6MTFRASE"/>
</dbReference>
<dbReference type="SUPFAM" id="SSF116734">
    <property type="entry name" value="DNA methylase specificity domain"/>
    <property type="match status" value="2"/>
</dbReference>
<keyword evidence="5" id="KW-0808">Transferase</keyword>
<keyword evidence="8" id="KW-0238">DNA-binding</keyword>
<feature type="domain" description="DNA methylase adenine-specific" evidence="11">
    <location>
        <begin position="133"/>
        <end position="444"/>
    </location>
</feature>
<dbReference type="GO" id="GO:0008168">
    <property type="term" value="F:methyltransferase activity"/>
    <property type="evidence" value="ECO:0007669"/>
    <property type="project" value="UniProtKB-KW"/>
</dbReference>
<dbReference type="InterPro" id="IPR044946">
    <property type="entry name" value="Restrct_endonuc_typeI_TRD_sf"/>
</dbReference>
<dbReference type="InterPro" id="IPR002052">
    <property type="entry name" value="DNA_methylase_N6_adenine_CS"/>
</dbReference>
<dbReference type="CDD" id="cd17267">
    <property type="entry name" value="RMtype1_S_EcoAO83I-TRD1-CR1_like"/>
    <property type="match status" value="1"/>
</dbReference>
<feature type="domain" description="Type I restriction modification DNA specificity" evidence="10">
    <location>
        <begin position="608"/>
        <end position="762"/>
    </location>
</feature>
<dbReference type="Pfam" id="PF01420">
    <property type="entry name" value="Methylase_S"/>
    <property type="match status" value="2"/>
</dbReference>
<evidence type="ECO:0000256" key="2">
    <source>
        <dbReference type="ARBA" id="ARBA00010923"/>
    </source>
</evidence>
<dbReference type="InterPro" id="IPR051537">
    <property type="entry name" value="DNA_Adenine_Mtase"/>
</dbReference>
<evidence type="ECO:0000259" key="11">
    <source>
        <dbReference type="Pfam" id="PF02384"/>
    </source>
</evidence>
<feature type="domain" description="Type I restriction modification DNA specificity" evidence="10">
    <location>
        <begin position="446"/>
        <end position="587"/>
    </location>
</feature>
<keyword evidence="4 12" id="KW-0489">Methyltransferase</keyword>
<evidence type="ECO:0000256" key="4">
    <source>
        <dbReference type="ARBA" id="ARBA00022603"/>
    </source>
</evidence>
<evidence type="ECO:0000256" key="3">
    <source>
        <dbReference type="ARBA" id="ARBA00011900"/>
    </source>
</evidence>
<dbReference type="InterPro" id="IPR029063">
    <property type="entry name" value="SAM-dependent_MTases_sf"/>
</dbReference>
<gene>
    <name evidence="12" type="ORF">P0082_00425</name>
</gene>
<dbReference type="PANTHER" id="PTHR42933:SF3">
    <property type="entry name" value="TYPE I RESTRICTION ENZYME MJAVIII METHYLASE SUBUNIT"/>
    <property type="match status" value="1"/>
</dbReference>
<dbReference type="InterPro" id="IPR003356">
    <property type="entry name" value="DNA_methylase_A-5"/>
</dbReference>
<dbReference type="GO" id="GO:0032259">
    <property type="term" value="P:methylation"/>
    <property type="evidence" value="ECO:0007669"/>
    <property type="project" value="UniProtKB-KW"/>
</dbReference>
<evidence type="ECO:0000256" key="6">
    <source>
        <dbReference type="ARBA" id="ARBA00022691"/>
    </source>
</evidence>
<comment type="catalytic activity">
    <reaction evidence="9">
        <text>a 2'-deoxyadenosine in DNA + S-adenosyl-L-methionine = an N(6)-methyl-2'-deoxyadenosine in DNA + S-adenosyl-L-homocysteine + H(+)</text>
        <dbReference type="Rhea" id="RHEA:15197"/>
        <dbReference type="Rhea" id="RHEA-COMP:12418"/>
        <dbReference type="Rhea" id="RHEA-COMP:12419"/>
        <dbReference type="ChEBI" id="CHEBI:15378"/>
        <dbReference type="ChEBI" id="CHEBI:57856"/>
        <dbReference type="ChEBI" id="CHEBI:59789"/>
        <dbReference type="ChEBI" id="CHEBI:90615"/>
        <dbReference type="ChEBI" id="CHEBI:90616"/>
        <dbReference type="EC" id="2.1.1.72"/>
    </reaction>
</comment>
<dbReference type="SUPFAM" id="SSF53335">
    <property type="entry name" value="S-adenosyl-L-methionine-dependent methyltransferases"/>
    <property type="match status" value="1"/>
</dbReference>
<dbReference type="Gene3D" id="3.90.220.20">
    <property type="entry name" value="DNA methylase specificity domains"/>
    <property type="match status" value="2"/>
</dbReference>
<dbReference type="Proteomes" id="UP001228690">
    <property type="component" value="Chromosome"/>
</dbReference>
<comment type="similarity">
    <text evidence="1">Belongs to the N(4)/N(6)-methyltransferase family.</text>
</comment>
<evidence type="ECO:0000256" key="8">
    <source>
        <dbReference type="ARBA" id="ARBA00023125"/>
    </source>
</evidence>
<organism evidence="12 13">
    <name type="scientific">Candidatus Haliotispira prima</name>
    <dbReference type="NCBI Taxonomy" id="3034016"/>
    <lineage>
        <taxon>Bacteria</taxon>
        <taxon>Pseudomonadati</taxon>
        <taxon>Spirochaetota</taxon>
        <taxon>Spirochaetia</taxon>
        <taxon>Spirochaetales</taxon>
        <taxon>Spirochaetaceae</taxon>
        <taxon>Candidatus Haliotispira</taxon>
    </lineage>
</organism>
<evidence type="ECO:0000313" key="13">
    <source>
        <dbReference type="Proteomes" id="UP001228690"/>
    </source>
</evidence>
<reference evidence="12 13" key="1">
    <citation type="submission" date="2023-04" db="EMBL/GenBank/DDBJ databases">
        <title>Spirochaete genome identified in red abalone sample constitutes a novel genus.</title>
        <authorList>
            <person name="Sharma S.P."/>
            <person name="Purcell C.M."/>
            <person name="Hyde J.R."/>
            <person name="Severin A.J."/>
        </authorList>
    </citation>
    <scope>NUCLEOTIDE SEQUENCE [LARGE SCALE GENOMIC DNA]</scope>
    <source>
        <strain evidence="12 13">SP-2023</strain>
    </source>
</reference>
<dbReference type="Gene3D" id="3.40.50.150">
    <property type="entry name" value="Vaccinia Virus protein VP39"/>
    <property type="match status" value="1"/>
</dbReference>
<dbReference type="Pfam" id="PF02384">
    <property type="entry name" value="N6_Mtase"/>
    <property type="match status" value="1"/>
</dbReference>
<name>A0ABY8MHN4_9SPIO</name>
<dbReference type="InterPro" id="IPR038333">
    <property type="entry name" value="T1MK-like_N_sf"/>
</dbReference>
<dbReference type="RefSeq" id="WP_326927539.1">
    <property type="nucleotide sequence ID" value="NZ_CP123443.1"/>
</dbReference>
<evidence type="ECO:0000256" key="1">
    <source>
        <dbReference type="ARBA" id="ARBA00006594"/>
    </source>
</evidence>
<dbReference type="CDD" id="cd02440">
    <property type="entry name" value="AdoMet_MTases"/>
    <property type="match status" value="1"/>
</dbReference>
<sequence length="787" mass="88704">MLDSVTKKRIDDLRNILVGKIPDPKSQVEQITTGLIYKFMHDMDEEAVAMGGVPSFFTGAFEKYAWKNLFDPKLGGADRVQLYSDAIEGMYTNPTAPPLFREIFKNSFLPFKDPATLNMFLKEIDEFHYSHSEKLGDAFEYLLSFMGSQGDAGQFRTPRHIIDFMVEVVHPQKNETILDPACGTAGFLISSFKHILHQNTDKKLGDQLTAAERRQVGANLVGYDISPDMTRISLVNMYLHQFASPLIHEYDTLSSEDRWNEYYDVILANPPFFSPKGGIQPHSRFGVQSTRAEVLFVDYIMEHLKPNGRAGIIVPEGIIFQTGTAYKTLRKKLVEDCLVGVISLPTGVFKPYSGVKTSILILDKGFKSKTTSIGFAVVKNDGFSLGDKRTSISKNDLPEILNNFQSYLGSGSSLGLIEISKADILSERETSLSIQKYTKEEATSTEFNQVKLGDLISLNYGKPLKEADRSGAGFPVFGSNGRVGFHKEFLVEGPCIIVGRKGSAGKVILSSKNAYPIDTTFYVSLKTDAVLLKYIFYALKKLPLETLNVQAGVPGLNRNDAYELCIPLPPIEVQQQIVNELEGYQKIIDGCRQVVENYKPTIDIDPSWEMVELGQISKLINGRAYKKEELLSEGKYRVLRVGNFFTSDKWFFSDLELDETKYCDNGDLLYAWSASFGAKIWEGEKTIFHYHIWKVETDFSRVSKEYLRFLLDHLTNEFKAHGGRGGIMMHLTKSGMEQTHVPVPSLSIQNEIVERFNELETAVKGNERLIDIYTQKIQDRISRVWGK</sequence>
<dbReference type="InterPro" id="IPR000055">
    <property type="entry name" value="Restrct_endonuc_typeI_TRD"/>
</dbReference>
<keyword evidence="6" id="KW-0949">S-adenosyl-L-methionine</keyword>
<accession>A0ABY8MHN4</accession>
<keyword evidence="13" id="KW-1185">Reference proteome</keyword>
<proteinExistence type="inferred from homology"/>
<dbReference type="EC" id="2.1.1.72" evidence="3"/>
<dbReference type="EMBL" id="CP123443">
    <property type="protein sequence ID" value="WGK69356.1"/>
    <property type="molecule type" value="Genomic_DNA"/>
</dbReference>
<dbReference type="Gene3D" id="1.20.1260.30">
    <property type="match status" value="1"/>
</dbReference>
<keyword evidence="7" id="KW-0680">Restriction system</keyword>
<evidence type="ECO:0000259" key="10">
    <source>
        <dbReference type="Pfam" id="PF01420"/>
    </source>
</evidence>
<evidence type="ECO:0000256" key="9">
    <source>
        <dbReference type="ARBA" id="ARBA00047942"/>
    </source>
</evidence>
<dbReference type="CDD" id="cd17254">
    <property type="entry name" value="RMtype1_S_FclI-TRD1-CR1_like"/>
    <property type="match status" value="1"/>
</dbReference>
<dbReference type="PROSITE" id="PS00092">
    <property type="entry name" value="N6_MTASE"/>
    <property type="match status" value="1"/>
</dbReference>